<keyword evidence="3" id="KW-1185">Reference proteome</keyword>
<keyword evidence="2" id="KW-0614">Plasmid</keyword>
<sequence>MPPINLTKYQEIIQMKIYELFREYVMAGYRKCNTFSCVPSPDGLRSRSAVWQAKPNAQKRRADMTEPKAKSRKKALMRTVRMSEEEFELFAGFCASQGLTTSEALRRLARSAALLGPTLTGEARAEIVALTRQMRAIGTNLNQAVHRMNAGHMVPEDEMTRYLDGVHGTIVELDRLYRSLCARAHKRAVQAVARPVA</sequence>
<gene>
    <name evidence="2" type="primary">mobC</name>
    <name evidence="2" type="ORF">H2LOC_021025</name>
</gene>
<dbReference type="AlphaFoldDB" id="A0A6B8KLZ8"/>
<feature type="region of interest" description="Disordered" evidence="1">
    <location>
        <begin position="54"/>
        <end position="73"/>
    </location>
</feature>
<organism evidence="2 3">
    <name type="scientific">Methylocystis heyeri</name>
    <dbReference type="NCBI Taxonomy" id="391905"/>
    <lineage>
        <taxon>Bacteria</taxon>
        <taxon>Pseudomonadati</taxon>
        <taxon>Pseudomonadota</taxon>
        <taxon>Alphaproteobacteria</taxon>
        <taxon>Hyphomicrobiales</taxon>
        <taxon>Methylocystaceae</taxon>
        <taxon>Methylocystis</taxon>
    </lineage>
</organism>
<geneLocation type="plasmid" evidence="2">
    <name>unnamed1</name>
</geneLocation>
<evidence type="ECO:0000313" key="2">
    <source>
        <dbReference type="EMBL" id="QGM48271.1"/>
    </source>
</evidence>
<evidence type="ECO:0000313" key="3">
    <source>
        <dbReference type="Proteomes" id="UP000309061"/>
    </source>
</evidence>
<accession>A0A6B8KLZ8</accession>
<reference evidence="2 3" key="1">
    <citation type="submission" date="2019-11" db="EMBL/GenBank/DDBJ databases">
        <title>The genome sequence of Methylocystis heyeri.</title>
        <authorList>
            <person name="Oshkin I.Y."/>
            <person name="Miroshnikov K."/>
            <person name="Dedysh S.N."/>
        </authorList>
    </citation>
    <scope>NUCLEOTIDE SEQUENCE [LARGE SCALE GENOMIC DNA]</scope>
    <source>
        <strain evidence="2 3">H2</strain>
        <plasmid evidence="2 3">unnamed1</plasmid>
    </source>
</reference>
<name>A0A6B8KLZ8_9HYPH</name>
<dbReference type="KEGG" id="mhey:H2LOC_021025"/>
<dbReference type="Proteomes" id="UP000309061">
    <property type="component" value="Plasmid unnamed1"/>
</dbReference>
<evidence type="ECO:0000256" key="1">
    <source>
        <dbReference type="SAM" id="MobiDB-lite"/>
    </source>
</evidence>
<proteinExistence type="predicted"/>
<dbReference type="EMBL" id="CP046053">
    <property type="protein sequence ID" value="QGM48271.1"/>
    <property type="molecule type" value="Genomic_DNA"/>
</dbReference>
<feature type="compositionally biased region" description="Basic and acidic residues" evidence="1">
    <location>
        <begin position="60"/>
        <end position="69"/>
    </location>
</feature>
<dbReference type="OrthoDB" id="7376495at2"/>
<protein>
    <submittedName>
        <fullName evidence="2">Plasmid mobilization relaxosome protein MobC</fullName>
    </submittedName>
</protein>